<evidence type="ECO:0000313" key="3">
    <source>
        <dbReference type="Proteomes" id="UP000008068"/>
    </source>
</evidence>
<feature type="region of interest" description="Disordered" evidence="1">
    <location>
        <begin position="111"/>
        <end position="138"/>
    </location>
</feature>
<accession>G0PBQ5</accession>
<evidence type="ECO:0000256" key="1">
    <source>
        <dbReference type="SAM" id="MobiDB-lite"/>
    </source>
</evidence>
<proteinExistence type="predicted"/>
<name>G0PBQ5_CAEBE</name>
<gene>
    <name evidence="2" type="ORF">CAEBREN_02277</name>
</gene>
<protein>
    <submittedName>
        <fullName evidence="2">Uncharacterized protein</fullName>
    </submittedName>
</protein>
<keyword evidence="3" id="KW-1185">Reference proteome</keyword>
<dbReference type="InParanoid" id="G0PBQ5"/>
<evidence type="ECO:0000313" key="2">
    <source>
        <dbReference type="EMBL" id="EGT50640.1"/>
    </source>
</evidence>
<dbReference type="Proteomes" id="UP000008068">
    <property type="component" value="Unassembled WGS sequence"/>
</dbReference>
<dbReference type="EMBL" id="GL380217">
    <property type="protein sequence ID" value="EGT50640.1"/>
    <property type="molecule type" value="Genomic_DNA"/>
</dbReference>
<organism evidence="3">
    <name type="scientific">Caenorhabditis brenneri</name>
    <name type="common">Nematode worm</name>
    <dbReference type="NCBI Taxonomy" id="135651"/>
    <lineage>
        <taxon>Eukaryota</taxon>
        <taxon>Metazoa</taxon>
        <taxon>Ecdysozoa</taxon>
        <taxon>Nematoda</taxon>
        <taxon>Chromadorea</taxon>
        <taxon>Rhabditida</taxon>
        <taxon>Rhabditina</taxon>
        <taxon>Rhabditomorpha</taxon>
        <taxon>Rhabditoidea</taxon>
        <taxon>Rhabditidae</taxon>
        <taxon>Peloderinae</taxon>
        <taxon>Caenorhabditis</taxon>
    </lineage>
</organism>
<dbReference type="AlphaFoldDB" id="G0PBQ5"/>
<dbReference type="HOGENOM" id="CLU_1857033_0_0_1"/>
<feature type="compositionally biased region" description="Polar residues" evidence="1">
    <location>
        <begin position="116"/>
        <end position="138"/>
    </location>
</feature>
<sequence length="138" mass="15858">MLAKKKEMVHKISNKGFTAKDVENELERFGVTKVFPEVLQFHENSVNLLKMYHDTERLRTCDMYHALERCITAAIFLYSKEMQDFYHANLSCRSRLSIECSVCIEETDAKEAAERNASSSDSSVADRTNKMESSSTME</sequence>
<reference evidence="3" key="1">
    <citation type="submission" date="2011-07" db="EMBL/GenBank/DDBJ databases">
        <authorList>
            <consortium name="Caenorhabditis brenneri Sequencing and Analysis Consortium"/>
            <person name="Wilson R.K."/>
        </authorList>
    </citation>
    <scope>NUCLEOTIDE SEQUENCE [LARGE SCALE GENOMIC DNA]</scope>
    <source>
        <strain evidence="3">PB2801</strain>
    </source>
</reference>